<name>A0AA40HGI9_CNENI</name>
<keyword evidence="3" id="KW-1185">Reference proteome</keyword>
<dbReference type="Proteomes" id="UP001177744">
    <property type="component" value="Unassembled WGS sequence"/>
</dbReference>
<dbReference type="EMBL" id="JAULJE010000020">
    <property type="protein sequence ID" value="KAK1330768.1"/>
    <property type="molecule type" value="Genomic_DNA"/>
</dbReference>
<feature type="region of interest" description="Disordered" evidence="1">
    <location>
        <begin position="594"/>
        <end position="674"/>
    </location>
</feature>
<feature type="compositionally biased region" description="Basic and acidic residues" evidence="1">
    <location>
        <begin position="139"/>
        <end position="152"/>
    </location>
</feature>
<dbReference type="AlphaFoldDB" id="A0AA40HGI9"/>
<feature type="compositionally biased region" description="Low complexity" evidence="1">
    <location>
        <begin position="354"/>
        <end position="367"/>
    </location>
</feature>
<feature type="compositionally biased region" description="Basic and acidic residues" evidence="1">
    <location>
        <begin position="659"/>
        <end position="670"/>
    </location>
</feature>
<feature type="region of interest" description="Disordered" evidence="1">
    <location>
        <begin position="220"/>
        <end position="412"/>
    </location>
</feature>
<feature type="region of interest" description="Disordered" evidence="1">
    <location>
        <begin position="174"/>
        <end position="195"/>
    </location>
</feature>
<sequence length="698" mass="75216">MSQHSSSAVAMAAARPSSPAGLPGEVRAAVPASLGPWPGSPCRPARAEVPVVSSPEPLRGRVLCAQLFASSCLSDVLSVVSLGHLEARTGLARSPGSGEHPPALAGLTWNGRGTCGSSAPGSHQRPSDTMASKISHVKRGAERAARQSPHPDDQALLLRQKHQLLQVRERGHLAVQRRPDLGPWRGPQPQHWAEGLRPGWQEAPHQRARGLDRLHIAHLLGAGGGWPPGPRPDPQGPARRGATGWPRAREKQRAAGRGEKRRQEDLARLRPRPLKSRRTVVGAEKGAGKVVGLPRLAPGPPEKSKGKRGPSRKTGGGHRPDPRVRGDLDVGTLWAAAGGVVLLGDREKDGAPGGRRSPARAARLSPGLKNDGPGQYPQGQADQLEPLWPVGTPCGRGASPPASPRPRREGSKWKRELESVFRELFSTNRKLKTHLNLYLESRPGTDTCPSEEQGFPEACGRRGDPRWERRAGDALMELAPGPAEAAAPPAAPSANLKELLHKLKDRQYRRMVEPLFADEGDPASHPEEEGPLWCSLRSRHEPPRPDPLSPQLPPQAQVGRAGAAAWPKQSPEPRWRPQLVEVLEVPQLSWEALGTALRERGAETETTETETEPGAPTRAHPAHVTARAAGPSSPHPEEAAAPPAASPPAASSEEEDDADSGHSQRIRDLQEQILEQSKSHKQFLERARRRLQEFQSVC</sequence>
<feature type="compositionally biased region" description="Low complexity" evidence="1">
    <location>
        <begin position="280"/>
        <end position="292"/>
    </location>
</feature>
<gene>
    <name evidence="2" type="ORF">QTO34_008706</name>
</gene>
<comment type="caution">
    <text evidence="2">The sequence shown here is derived from an EMBL/GenBank/DDBJ whole genome shotgun (WGS) entry which is preliminary data.</text>
</comment>
<feature type="compositionally biased region" description="Basic residues" evidence="1">
    <location>
        <begin position="269"/>
        <end position="278"/>
    </location>
</feature>
<reference evidence="2" key="1">
    <citation type="submission" date="2023-06" db="EMBL/GenBank/DDBJ databases">
        <title>Reference genome for the Northern bat (Eptesicus nilssonii), a most northern bat species.</title>
        <authorList>
            <person name="Laine V.N."/>
            <person name="Pulliainen A.T."/>
            <person name="Lilley T.M."/>
        </authorList>
    </citation>
    <scope>NUCLEOTIDE SEQUENCE</scope>
    <source>
        <strain evidence="2">BLF_Eptnil</strain>
        <tissue evidence="2">Kidney</tissue>
    </source>
</reference>
<feature type="compositionally biased region" description="Low complexity" evidence="1">
    <location>
        <begin position="639"/>
        <end position="651"/>
    </location>
</feature>
<evidence type="ECO:0000256" key="1">
    <source>
        <dbReference type="SAM" id="MobiDB-lite"/>
    </source>
</evidence>
<feature type="region of interest" description="Disordered" evidence="1">
    <location>
        <begin position="514"/>
        <end position="578"/>
    </location>
</feature>
<proteinExistence type="predicted"/>
<evidence type="ECO:0000313" key="2">
    <source>
        <dbReference type="EMBL" id="KAK1330768.1"/>
    </source>
</evidence>
<evidence type="ECO:0008006" key="4">
    <source>
        <dbReference type="Google" id="ProtNLM"/>
    </source>
</evidence>
<feature type="region of interest" description="Disordered" evidence="1">
    <location>
        <begin position="1"/>
        <end position="25"/>
    </location>
</feature>
<organism evidence="2 3">
    <name type="scientific">Cnephaeus nilssonii</name>
    <name type="common">Northern bat</name>
    <name type="synonym">Eptesicus nilssonii</name>
    <dbReference type="NCBI Taxonomy" id="3371016"/>
    <lineage>
        <taxon>Eukaryota</taxon>
        <taxon>Metazoa</taxon>
        <taxon>Chordata</taxon>
        <taxon>Craniata</taxon>
        <taxon>Vertebrata</taxon>
        <taxon>Euteleostomi</taxon>
        <taxon>Mammalia</taxon>
        <taxon>Eutheria</taxon>
        <taxon>Laurasiatheria</taxon>
        <taxon>Chiroptera</taxon>
        <taxon>Yangochiroptera</taxon>
        <taxon>Vespertilionidae</taxon>
        <taxon>Cnephaeus</taxon>
    </lineage>
</organism>
<feature type="compositionally biased region" description="Basic and acidic residues" evidence="1">
    <location>
        <begin position="318"/>
        <end position="328"/>
    </location>
</feature>
<protein>
    <recommendedName>
        <fullName evidence="4">Protein DDC8 homolog</fullName>
    </recommendedName>
</protein>
<accession>A0AA40HGI9</accession>
<feature type="compositionally biased region" description="Basic and acidic residues" evidence="1">
    <location>
        <begin position="247"/>
        <end position="268"/>
    </location>
</feature>
<evidence type="ECO:0000313" key="3">
    <source>
        <dbReference type="Proteomes" id="UP001177744"/>
    </source>
</evidence>
<feature type="region of interest" description="Disordered" evidence="1">
    <location>
        <begin position="91"/>
        <end position="152"/>
    </location>
</feature>
<feature type="region of interest" description="Disordered" evidence="1">
    <location>
        <begin position="445"/>
        <end position="466"/>
    </location>
</feature>